<accession>A0A7K1KKS9</accession>
<name>A0A7K1KKS9_9BACT</name>
<evidence type="ECO:0000259" key="3">
    <source>
        <dbReference type="Pfam" id="PF25954"/>
    </source>
</evidence>
<dbReference type="Gene3D" id="1.10.287.470">
    <property type="entry name" value="Helix hairpin bin"/>
    <property type="match status" value="1"/>
</dbReference>
<dbReference type="NCBIfam" id="TIGR01730">
    <property type="entry name" value="RND_mfp"/>
    <property type="match status" value="1"/>
</dbReference>
<evidence type="ECO:0000256" key="2">
    <source>
        <dbReference type="SAM" id="SignalP"/>
    </source>
</evidence>
<dbReference type="RefSeq" id="WP_155932161.1">
    <property type="nucleotide sequence ID" value="NZ_WODC01000001.1"/>
</dbReference>
<feature type="signal peptide" evidence="2">
    <location>
        <begin position="1"/>
        <end position="19"/>
    </location>
</feature>
<dbReference type="PANTHER" id="PTHR30469:SF38">
    <property type="entry name" value="HLYD FAMILY SECRETION PROTEIN"/>
    <property type="match status" value="1"/>
</dbReference>
<proteinExistence type="inferred from homology"/>
<evidence type="ECO:0000256" key="1">
    <source>
        <dbReference type="ARBA" id="ARBA00009477"/>
    </source>
</evidence>
<dbReference type="Gene3D" id="2.40.50.100">
    <property type="match status" value="1"/>
</dbReference>
<dbReference type="AlphaFoldDB" id="A0A7K1KKS9"/>
<comment type="caution">
    <text evidence="4">The sequence shown here is derived from an EMBL/GenBank/DDBJ whole genome shotgun (WGS) entry which is preliminary data.</text>
</comment>
<dbReference type="InterPro" id="IPR058792">
    <property type="entry name" value="Beta-barrel_RND_2"/>
</dbReference>
<dbReference type="Gene3D" id="2.40.420.20">
    <property type="match status" value="1"/>
</dbReference>
<comment type="similarity">
    <text evidence="1">Belongs to the membrane fusion protein (MFP) (TC 8.A.1) family.</text>
</comment>
<reference evidence="4 5" key="1">
    <citation type="submission" date="2019-11" db="EMBL/GenBank/DDBJ databases">
        <title>Pseudodesulfovibrio alkaliphilus, sp. nov., an alkaliphilic sulfate-reducing bacteria from mud volcano of Taman peninsula, Russia.</title>
        <authorList>
            <person name="Frolova A."/>
            <person name="Merkel A.Y."/>
            <person name="Slobodkin A.I."/>
        </authorList>
    </citation>
    <scope>NUCLEOTIDE SEQUENCE [LARGE SCALE GENOMIC DNA]</scope>
    <source>
        <strain evidence="4 5">F-1</strain>
    </source>
</reference>
<dbReference type="GO" id="GO:1990281">
    <property type="term" value="C:efflux pump complex"/>
    <property type="evidence" value="ECO:0007669"/>
    <property type="project" value="TreeGrafter"/>
</dbReference>
<dbReference type="Gene3D" id="2.40.30.170">
    <property type="match status" value="1"/>
</dbReference>
<evidence type="ECO:0000313" key="5">
    <source>
        <dbReference type="Proteomes" id="UP000461162"/>
    </source>
</evidence>
<dbReference type="InterPro" id="IPR006143">
    <property type="entry name" value="RND_pump_MFP"/>
</dbReference>
<dbReference type="PANTHER" id="PTHR30469">
    <property type="entry name" value="MULTIDRUG RESISTANCE PROTEIN MDTA"/>
    <property type="match status" value="1"/>
</dbReference>
<protein>
    <submittedName>
        <fullName evidence="4">Efflux RND transporter periplasmic adaptor subunit</fullName>
    </submittedName>
</protein>
<keyword evidence="2" id="KW-0732">Signal</keyword>
<dbReference type="Pfam" id="PF25954">
    <property type="entry name" value="Beta-barrel_RND_2"/>
    <property type="match status" value="1"/>
</dbReference>
<sequence>MPIKQLAIPSIVLAALLLAACGSDPVAPAGIRASYVPRATAVAERTTLPRLHEAVGTVRARTDVNVEAQVTGRVLEVLVRPGDRVAPGDRLVVLDGRASQARLDQARQARQSAASMIAHARDGLASAKAAFTQTEAAYRRMRQLGEQRVVTAEEVERAEAAYLQARAALGQAEEGVAAALARAREADEVIQEAEIGLDHTTIVAGEAGEVARRLAEPGDLAFPGKGLLVLQTGESLRLEAMVREGLIGRVRVGDTVRVAVSALGEGDTLEGVVDEMEPLADPVTRSFLVKARLPEAPGLYPGMFGRLFVPLGERDAVLVPRAAVTRVGQLETVMVREGDSWQPVHVRTGDRVSGRPGDLVEVLSGLSGGETLGVGMAEPADRTGGEG</sequence>
<dbReference type="Proteomes" id="UP000461162">
    <property type="component" value="Unassembled WGS sequence"/>
</dbReference>
<dbReference type="SUPFAM" id="SSF111369">
    <property type="entry name" value="HlyD-like secretion proteins"/>
    <property type="match status" value="1"/>
</dbReference>
<dbReference type="PROSITE" id="PS51257">
    <property type="entry name" value="PROKAR_LIPOPROTEIN"/>
    <property type="match status" value="1"/>
</dbReference>
<evidence type="ECO:0000313" key="4">
    <source>
        <dbReference type="EMBL" id="MUM76551.1"/>
    </source>
</evidence>
<dbReference type="GO" id="GO:0015562">
    <property type="term" value="F:efflux transmembrane transporter activity"/>
    <property type="evidence" value="ECO:0007669"/>
    <property type="project" value="TreeGrafter"/>
</dbReference>
<dbReference type="EMBL" id="WODC01000001">
    <property type="protein sequence ID" value="MUM76551.1"/>
    <property type="molecule type" value="Genomic_DNA"/>
</dbReference>
<keyword evidence="5" id="KW-1185">Reference proteome</keyword>
<feature type="domain" description="CusB-like beta-barrel" evidence="3">
    <location>
        <begin position="238"/>
        <end position="306"/>
    </location>
</feature>
<feature type="chain" id="PRO_5029625238" evidence="2">
    <location>
        <begin position="20"/>
        <end position="387"/>
    </location>
</feature>
<organism evidence="4 5">
    <name type="scientific">Pseudodesulfovibrio alkaliphilus</name>
    <dbReference type="NCBI Taxonomy" id="2661613"/>
    <lineage>
        <taxon>Bacteria</taxon>
        <taxon>Pseudomonadati</taxon>
        <taxon>Thermodesulfobacteriota</taxon>
        <taxon>Desulfovibrionia</taxon>
        <taxon>Desulfovibrionales</taxon>
        <taxon>Desulfovibrionaceae</taxon>
    </lineage>
</organism>
<gene>
    <name evidence="4" type="ORF">GKC30_02760</name>
</gene>